<dbReference type="STRING" id="81824.A9UWY2"/>
<dbReference type="Proteomes" id="UP000001357">
    <property type="component" value="Unassembled WGS sequence"/>
</dbReference>
<evidence type="ECO:0000256" key="1">
    <source>
        <dbReference type="SAM" id="Coils"/>
    </source>
</evidence>
<dbReference type="KEGG" id="mbr:MONBRDRAFT_32027"/>
<feature type="compositionally biased region" description="Polar residues" evidence="2">
    <location>
        <begin position="858"/>
        <end position="875"/>
    </location>
</feature>
<dbReference type="InParanoid" id="A9UWY2"/>
<keyword evidence="4" id="KW-1185">Reference proteome</keyword>
<evidence type="ECO:0000256" key="2">
    <source>
        <dbReference type="SAM" id="MobiDB-lite"/>
    </source>
</evidence>
<gene>
    <name evidence="3" type="ORF">MONBRDRAFT_32027</name>
</gene>
<feature type="region of interest" description="Disordered" evidence="2">
    <location>
        <begin position="851"/>
        <end position="875"/>
    </location>
</feature>
<keyword evidence="1" id="KW-0175">Coiled coil</keyword>
<accession>A9UWY2</accession>
<dbReference type="AlphaFoldDB" id="A9UWY2"/>
<name>A9UWY2_MONBE</name>
<proteinExistence type="predicted"/>
<protein>
    <submittedName>
        <fullName evidence="3">Uncharacterized protein</fullName>
    </submittedName>
</protein>
<reference evidence="3 4" key="1">
    <citation type="journal article" date="2008" name="Nature">
        <title>The genome of the choanoflagellate Monosiga brevicollis and the origin of metazoans.</title>
        <authorList>
            <consortium name="JGI Sequencing"/>
            <person name="King N."/>
            <person name="Westbrook M.J."/>
            <person name="Young S.L."/>
            <person name="Kuo A."/>
            <person name="Abedin M."/>
            <person name="Chapman J."/>
            <person name="Fairclough S."/>
            <person name="Hellsten U."/>
            <person name="Isogai Y."/>
            <person name="Letunic I."/>
            <person name="Marr M."/>
            <person name="Pincus D."/>
            <person name="Putnam N."/>
            <person name="Rokas A."/>
            <person name="Wright K.J."/>
            <person name="Zuzow R."/>
            <person name="Dirks W."/>
            <person name="Good M."/>
            <person name="Goodstein D."/>
            <person name="Lemons D."/>
            <person name="Li W."/>
            <person name="Lyons J.B."/>
            <person name="Morris A."/>
            <person name="Nichols S."/>
            <person name="Richter D.J."/>
            <person name="Salamov A."/>
            <person name="Bork P."/>
            <person name="Lim W.A."/>
            <person name="Manning G."/>
            <person name="Miller W.T."/>
            <person name="McGinnis W."/>
            <person name="Shapiro H."/>
            <person name="Tjian R."/>
            <person name="Grigoriev I.V."/>
            <person name="Rokhsar D."/>
        </authorList>
    </citation>
    <scope>NUCLEOTIDE SEQUENCE [LARGE SCALE GENOMIC DNA]</scope>
    <source>
        <strain evidence="4">MX1 / ATCC 50154</strain>
    </source>
</reference>
<dbReference type="RefSeq" id="XP_001745063.1">
    <property type="nucleotide sequence ID" value="XM_001745011.1"/>
</dbReference>
<feature type="region of interest" description="Disordered" evidence="2">
    <location>
        <begin position="1"/>
        <end position="36"/>
    </location>
</feature>
<dbReference type="GeneID" id="5890171"/>
<dbReference type="EMBL" id="CH991548">
    <property type="protein sequence ID" value="EDQ90296.1"/>
    <property type="molecule type" value="Genomic_DNA"/>
</dbReference>
<feature type="region of interest" description="Disordered" evidence="2">
    <location>
        <begin position="334"/>
        <end position="359"/>
    </location>
</feature>
<evidence type="ECO:0000313" key="3">
    <source>
        <dbReference type="EMBL" id="EDQ90296.1"/>
    </source>
</evidence>
<dbReference type="eggNOG" id="ENOG502RZC8">
    <property type="taxonomic scope" value="Eukaryota"/>
</dbReference>
<feature type="coiled-coil region" evidence="1">
    <location>
        <begin position="107"/>
        <end position="183"/>
    </location>
</feature>
<organism evidence="3 4">
    <name type="scientific">Monosiga brevicollis</name>
    <name type="common">Choanoflagellate</name>
    <dbReference type="NCBI Taxonomy" id="81824"/>
    <lineage>
        <taxon>Eukaryota</taxon>
        <taxon>Choanoflagellata</taxon>
        <taxon>Craspedida</taxon>
        <taxon>Salpingoecidae</taxon>
        <taxon>Monosiga</taxon>
    </lineage>
</organism>
<evidence type="ECO:0000313" key="4">
    <source>
        <dbReference type="Proteomes" id="UP000001357"/>
    </source>
</evidence>
<sequence length="875" mass="97591">MAQQEGSSAMGWEVAAAGDGAALDPSASPGPPQLESELQHLAQSQLEVEALERQMAELADQELIVQQELHLLEHLQPEQDERTHLLLDQDMGVLGGDVSTEDFELRRAKRRTLLSQLEERRAELERDRQNLQRQKHHLLARNELRPTASARFPATVDSIQSFQKQLARDQQRLQARREQARRDQLLRLAPTNRLTKGREQYDRWQRPIYDRCRQIVLDIINQVLETHALRTLPWDVPIDDEYASLLAHAQAHRQAWDIYKAVVAEVVEAEIHSIWHELNAVSDLAAKLTNHLILSSVSTASTDDRQLSTALLTSTLHAMQRGRTLDKYIHHTQALRRMHKAAPPDSSPPRRRRSSTHSRVAQELGFQELDLDTTLGALALPTDASTFIPPTHVCTELLTRDQESALKPALCVPRQSLVINQGALRQAQSGSRARAILCQFYPALTLTGLQPSLLVGFDDGDIWRVVLQPDAKLVDLTFERPDQDSTVLGDNLMSGKFPVEVFRGHSGDLLVLDVSHKSKKCFSLDSQGVLLVWMRGPEHLTGFGWYEPAQRYRFQFSRKVLRLREASSQLVYDARNTGTLFRRRSKRLEGEHVQLLAACAQQDALIDHMMGAEHHKAYALPDSQHAEDGIVIVQIVGIGGAEVSQVHRAVADPALQEATAVLGACTSHWAGDLFVAALFEAEALCMPTLLFYRLQLPGMEVAPLAFRLPLSAEQAARLLAAKGPDRRQMLRLWCTPTTASSSTDYLCLQLESELFIFDLHRGVLVGLPEASRKEARVTPHLVADGTATDLWLLRAAAKQKWFLSTLHAAGGMANAAPLQSASARWHSGGLCRAERDIRRQQAKQIASEIINASSSANDKSQNAESFSIHLSNDKG</sequence>